<reference evidence="1 2" key="1">
    <citation type="journal article" date="2020" name="ISME J.">
        <title>Comparative genomics reveals insights into cyanobacterial evolution and habitat adaptation.</title>
        <authorList>
            <person name="Chen M.Y."/>
            <person name="Teng W.K."/>
            <person name="Zhao L."/>
            <person name="Hu C.X."/>
            <person name="Zhou Y.K."/>
            <person name="Han B.P."/>
            <person name="Song L.R."/>
            <person name="Shu W.S."/>
        </authorList>
    </citation>
    <scope>NUCLEOTIDE SEQUENCE [LARGE SCALE GENOMIC DNA]</scope>
    <source>
        <strain evidence="1 2">FACHB-288</strain>
    </source>
</reference>
<proteinExistence type="predicted"/>
<protein>
    <submittedName>
        <fullName evidence="1">Uncharacterized protein</fullName>
    </submittedName>
</protein>
<dbReference type="EMBL" id="JACJQH010000069">
    <property type="protein sequence ID" value="MBD2199844.1"/>
    <property type="molecule type" value="Genomic_DNA"/>
</dbReference>
<comment type="caution">
    <text evidence="1">The sequence shown here is derived from an EMBL/GenBank/DDBJ whole genome shotgun (WGS) entry which is preliminary data.</text>
</comment>
<name>A0ABR8AIW5_9CYAN</name>
<keyword evidence="2" id="KW-1185">Reference proteome</keyword>
<evidence type="ECO:0000313" key="2">
    <source>
        <dbReference type="Proteomes" id="UP000658514"/>
    </source>
</evidence>
<evidence type="ECO:0000313" key="1">
    <source>
        <dbReference type="EMBL" id="MBD2199844.1"/>
    </source>
</evidence>
<gene>
    <name evidence="1" type="ORF">H6G24_30955</name>
</gene>
<sequence length="243" mass="27969">MHLTAHQTAMIEVAREIRLALDRLKYLDPDGMCLAIDLNPPLGSMAILKALEIQLPFAYAAFLLEVGNGGCWDCAERDCWMTIDEIMQHNSIQLWHQSPPDFVSQFLSTGKQSDAVELPYLLKINALPGLLRIGLYPPEQETYGLFLTQEGHEVKIQICLQPLLTYVVMERYTPKQWLQMHLNFLNNEIYEIEKSISILNSQQSPYLLFQGYLMGLSEARLKQFIENCPAIVLERKRELLDER</sequence>
<dbReference type="Proteomes" id="UP000658514">
    <property type="component" value="Unassembled WGS sequence"/>
</dbReference>
<organism evidence="1 2">
    <name type="scientific">Calothrix parietina FACHB-288</name>
    <dbReference type="NCBI Taxonomy" id="2692896"/>
    <lineage>
        <taxon>Bacteria</taxon>
        <taxon>Bacillati</taxon>
        <taxon>Cyanobacteriota</taxon>
        <taxon>Cyanophyceae</taxon>
        <taxon>Nostocales</taxon>
        <taxon>Calotrichaceae</taxon>
        <taxon>Calothrix</taxon>
    </lineage>
</organism>
<accession>A0ABR8AIW5</accession>